<dbReference type="SMART" id="SM00966">
    <property type="entry name" value="SpoVT_AbrB"/>
    <property type="match status" value="1"/>
</dbReference>
<dbReference type="Gene3D" id="2.10.260.10">
    <property type="match status" value="1"/>
</dbReference>
<name>A0A2A9DYD0_9MICO</name>
<dbReference type="EMBL" id="PDJE01000001">
    <property type="protein sequence ID" value="PFG31688.1"/>
    <property type="molecule type" value="Genomic_DNA"/>
</dbReference>
<keyword evidence="3" id="KW-1185">Reference proteome</keyword>
<evidence type="ECO:0000313" key="2">
    <source>
        <dbReference type="EMBL" id="PFG31688.1"/>
    </source>
</evidence>
<evidence type="ECO:0000259" key="1">
    <source>
        <dbReference type="SMART" id="SM00966"/>
    </source>
</evidence>
<dbReference type="AlphaFoldDB" id="A0A2A9DYD0"/>
<dbReference type="InterPro" id="IPR037914">
    <property type="entry name" value="SpoVT-AbrB_sf"/>
</dbReference>
<reference evidence="2 3" key="1">
    <citation type="submission" date="2017-10" db="EMBL/GenBank/DDBJ databases">
        <title>Sequencing the genomes of 1000 actinobacteria strains.</title>
        <authorList>
            <person name="Klenk H.-P."/>
        </authorList>
    </citation>
    <scope>NUCLEOTIDE SEQUENCE [LARGE SCALE GENOMIC DNA]</scope>
    <source>
        <strain evidence="2 3">DSM 21798</strain>
    </source>
</reference>
<dbReference type="RefSeq" id="WP_098408670.1">
    <property type="nucleotide sequence ID" value="NZ_PDJE01000001.1"/>
</dbReference>
<accession>A0A2A9DYD0</accession>
<dbReference type="SUPFAM" id="SSF89447">
    <property type="entry name" value="AbrB/MazE/MraZ-like"/>
    <property type="match status" value="1"/>
</dbReference>
<protein>
    <recommendedName>
        <fullName evidence="1">SpoVT-AbrB domain-containing protein</fullName>
    </recommendedName>
</protein>
<organism evidence="2 3">
    <name type="scientific">Paramicrobacterium agarici</name>
    <dbReference type="NCBI Taxonomy" id="630514"/>
    <lineage>
        <taxon>Bacteria</taxon>
        <taxon>Bacillati</taxon>
        <taxon>Actinomycetota</taxon>
        <taxon>Actinomycetes</taxon>
        <taxon>Micrococcales</taxon>
        <taxon>Microbacteriaceae</taxon>
        <taxon>Paramicrobacterium</taxon>
    </lineage>
</organism>
<dbReference type="GO" id="GO:0003677">
    <property type="term" value="F:DNA binding"/>
    <property type="evidence" value="ECO:0007669"/>
    <property type="project" value="InterPro"/>
</dbReference>
<evidence type="ECO:0000313" key="3">
    <source>
        <dbReference type="Proteomes" id="UP000221369"/>
    </source>
</evidence>
<sequence length="81" mass="9178">MDATFTTSMGDRGRLVMPAELRRRQRWDQGTPLLVIEADDGVILATREQATKMIREQLAGTSLVDELLTERRATSRDEDES</sequence>
<dbReference type="InterPro" id="IPR007159">
    <property type="entry name" value="SpoVT-AbrB_dom"/>
</dbReference>
<feature type="domain" description="SpoVT-AbrB" evidence="1">
    <location>
        <begin position="7"/>
        <end position="52"/>
    </location>
</feature>
<comment type="caution">
    <text evidence="2">The sequence shown here is derived from an EMBL/GenBank/DDBJ whole genome shotgun (WGS) entry which is preliminary data.</text>
</comment>
<dbReference type="OrthoDB" id="3268570at2"/>
<gene>
    <name evidence="2" type="ORF">ATJ78_2666</name>
</gene>
<dbReference type="Proteomes" id="UP000221369">
    <property type="component" value="Unassembled WGS sequence"/>
</dbReference>
<proteinExistence type="predicted"/>